<reference evidence="7" key="1">
    <citation type="submission" date="2016-03" db="UniProtKB">
        <authorList>
            <consortium name="WormBaseParasite"/>
        </authorList>
    </citation>
    <scope>IDENTIFICATION</scope>
</reference>
<dbReference type="InterPro" id="IPR036084">
    <property type="entry name" value="Ser_inhib-like_sf"/>
</dbReference>
<dbReference type="InterPro" id="IPR002919">
    <property type="entry name" value="TIL_dom"/>
</dbReference>
<keyword evidence="2" id="KW-0722">Serine protease inhibitor</keyword>
<organism evidence="6 7">
    <name type="scientific">Parastrongyloides trichosuri</name>
    <name type="common">Possum-specific nematode worm</name>
    <dbReference type="NCBI Taxonomy" id="131310"/>
    <lineage>
        <taxon>Eukaryota</taxon>
        <taxon>Metazoa</taxon>
        <taxon>Ecdysozoa</taxon>
        <taxon>Nematoda</taxon>
        <taxon>Chromadorea</taxon>
        <taxon>Rhabditida</taxon>
        <taxon>Tylenchina</taxon>
        <taxon>Panagrolaimomorpha</taxon>
        <taxon>Strongyloidoidea</taxon>
        <taxon>Strongyloididae</taxon>
        <taxon>Parastrongyloides</taxon>
    </lineage>
</organism>
<name>A0A0N4Z5P2_PARTI</name>
<evidence type="ECO:0000259" key="5">
    <source>
        <dbReference type="Pfam" id="PF01826"/>
    </source>
</evidence>
<accession>A0A0N4Z5P2</accession>
<evidence type="ECO:0000313" key="7">
    <source>
        <dbReference type="WBParaSite" id="PTRK_0000243600.1"/>
    </source>
</evidence>
<dbReference type="Pfam" id="PF01826">
    <property type="entry name" value="TIL"/>
    <property type="match status" value="3"/>
</dbReference>
<dbReference type="AlphaFoldDB" id="A0A0N4Z5P2"/>
<dbReference type="PANTHER" id="PTHR23259:SF70">
    <property type="entry name" value="ACCESSORY GLAND PROTEIN ACP62F-RELATED"/>
    <property type="match status" value="1"/>
</dbReference>
<dbReference type="InterPro" id="IPR051368">
    <property type="entry name" value="SerProtInhib-TIL_Domain"/>
</dbReference>
<evidence type="ECO:0000256" key="1">
    <source>
        <dbReference type="ARBA" id="ARBA00022690"/>
    </source>
</evidence>
<keyword evidence="3" id="KW-1015">Disulfide bond</keyword>
<evidence type="ECO:0000256" key="4">
    <source>
        <dbReference type="SAM" id="SignalP"/>
    </source>
</evidence>
<dbReference type="WBParaSite" id="PTRK_0000243600.1">
    <property type="protein sequence ID" value="PTRK_0000243600.1"/>
    <property type="gene ID" value="PTRK_0000243600"/>
</dbReference>
<feature type="domain" description="TIL" evidence="5">
    <location>
        <begin position="214"/>
        <end position="266"/>
    </location>
</feature>
<dbReference type="PANTHER" id="PTHR23259">
    <property type="entry name" value="RIDDLE"/>
    <property type="match status" value="1"/>
</dbReference>
<keyword evidence="4" id="KW-0732">Signal</keyword>
<keyword evidence="6" id="KW-1185">Reference proteome</keyword>
<sequence>EIISLIFLFFLGNCYARNPCPRNTTAPEGGRNVCNKYCLNGLREVCKEHKTKDIQCECTDYFALDKKNKCRLIVDCPTVKCKANEEFKKCPSQCPATCANKNPICNKACGTPACVCKKGYVLHKGKCTLSKKCPKVTTTKAPTTTVPECPENMKYDSCPSSCEETCLGKPELCTLECKEPGCVCKEGFVKYRKQCIKKEDCPLNTRTTTKAPVCGENMKFVSCPTSCEETCQGKPDICTLECKAPGCVCEDGYVRRGDKCIPRDACPPQTRTTTKASPVCPENMRWGTCPSPCPKTCDETPKKC</sequence>
<evidence type="ECO:0000313" key="6">
    <source>
        <dbReference type="Proteomes" id="UP000038045"/>
    </source>
</evidence>
<proteinExistence type="predicted"/>
<evidence type="ECO:0000256" key="2">
    <source>
        <dbReference type="ARBA" id="ARBA00022900"/>
    </source>
</evidence>
<dbReference type="Proteomes" id="UP000038045">
    <property type="component" value="Unplaced"/>
</dbReference>
<protein>
    <submittedName>
        <fullName evidence="7">TIL domain-containing protein</fullName>
    </submittedName>
</protein>
<keyword evidence="1" id="KW-0646">Protease inhibitor</keyword>
<feature type="domain" description="TIL" evidence="5">
    <location>
        <begin position="149"/>
        <end position="201"/>
    </location>
</feature>
<dbReference type="STRING" id="131310.A0A0N4Z5P2"/>
<dbReference type="Gene3D" id="2.10.25.10">
    <property type="entry name" value="Laminin"/>
    <property type="match status" value="3"/>
</dbReference>
<feature type="chain" id="PRO_5007256260" evidence="4">
    <location>
        <begin position="17"/>
        <end position="304"/>
    </location>
</feature>
<feature type="signal peptide" evidence="4">
    <location>
        <begin position="1"/>
        <end position="16"/>
    </location>
</feature>
<dbReference type="GO" id="GO:0004867">
    <property type="term" value="F:serine-type endopeptidase inhibitor activity"/>
    <property type="evidence" value="ECO:0007669"/>
    <property type="project" value="UniProtKB-KW"/>
</dbReference>
<feature type="domain" description="TIL" evidence="5">
    <location>
        <begin position="81"/>
        <end position="133"/>
    </location>
</feature>
<evidence type="ECO:0000256" key="3">
    <source>
        <dbReference type="ARBA" id="ARBA00023157"/>
    </source>
</evidence>
<dbReference type="CDD" id="cd19941">
    <property type="entry name" value="TIL"/>
    <property type="match status" value="3"/>
</dbReference>
<dbReference type="SUPFAM" id="SSF57567">
    <property type="entry name" value="Serine protease inhibitors"/>
    <property type="match status" value="3"/>
</dbReference>